<dbReference type="GO" id="GO:0008798">
    <property type="term" value="F:beta-aspartyl-peptidase activity"/>
    <property type="evidence" value="ECO:0007669"/>
    <property type="project" value="UniProtKB-EC"/>
</dbReference>
<dbReference type="GO" id="GO:0005737">
    <property type="term" value="C:cytoplasm"/>
    <property type="evidence" value="ECO:0007669"/>
    <property type="project" value="TreeGrafter"/>
</dbReference>
<dbReference type="InterPro" id="IPR033844">
    <property type="entry name" value="ASRGL1_meta"/>
</dbReference>
<dbReference type="Gene3D" id="3.60.20.30">
    <property type="entry name" value="(Glycosyl)asparaginase"/>
    <property type="match status" value="1"/>
</dbReference>
<keyword evidence="4" id="KW-0068">Autocatalytic cleavage</keyword>
<accession>A0A0P6YBZ6</accession>
<evidence type="ECO:0000313" key="10">
    <source>
        <dbReference type="Proteomes" id="UP000050277"/>
    </source>
</evidence>
<dbReference type="PANTHER" id="PTHR10188">
    <property type="entry name" value="L-ASPARAGINASE"/>
    <property type="match status" value="1"/>
</dbReference>
<proteinExistence type="predicted"/>
<dbReference type="GO" id="GO:0004067">
    <property type="term" value="F:asparaginase activity"/>
    <property type="evidence" value="ECO:0007669"/>
    <property type="project" value="UniProtKB-EC"/>
</dbReference>
<evidence type="ECO:0000256" key="5">
    <source>
        <dbReference type="ARBA" id="ARBA00049366"/>
    </source>
</evidence>
<keyword evidence="2" id="KW-0645">Protease</keyword>
<gene>
    <name evidence="9" type="ORF">SE18_26330</name>
</gene>
<comment type="catalytic activity">
    <reaction evidence="1">
        <text>Cleavage of a beta-linked Asp residue from the N-terminus of a polypeptide.</text>
        <dbReference type="EC" id="3.4.19.5"/>
    </reaction>
</comment>
<evidence type="ECO:0000256" key="1">
    <source>
        <dbReference type="ARBA" id="ARBA00000306"/>
    </source>
</evidence>
<feature type="binding site" evidence="7">
    <location>
        <begin position="217"/>
        <end position="220"/>
    </location>
    <ligand>
        <name>substrate</name>
    </ligand>
</feature>
<dbReference type="Proteomes" id="UP000050277">
    <property type="component" value="Unassembled WGS sequence"/>
</dbReference>
<dbReference type="OrthoDB" id="9780217at2"/>
<dbReference type="STRING" id="70996.SE18_26330"/>
<evidence type="ECO:0000256" key="4">
    <source>
        <dbReference type="ARBA" id="ARBA00022813"/>
    </source>
</evidence>
<organism evidence="9 10">
    <name type="scientific">Herpetosiphon geysericola</name>
    <dbReference type="NCBI Taxonomy" id="70996"/>
    <lineage>
        <taxon>Bacteria</taxon>
        <taxon>Bacillati</taxon>
        <taxon>Chloroflexota</taxon>
        <taxon>Chloroflexia</taxon>
        <taxon>Herpetosiphonales</taxon>
        <taxon>Herpetosiphonaceae</taxon>
        <taxon>Herpetosiphon</taxon>
    </lineage>
</organism>
<dbReference type="RefSeq" id="WP_054537447.1">
    <property type="nucleotide sequence ID" value="NZ_LGKP01000046.1"/>
</dbReference>
<dbReference type="InterPro" id="IPR029055">
    <property type="entry name" value="Ntn_hydrolases_N"/>
</dbReference>
<dbReference type="FunFam" id="3.60.20.30:FF:000001">
    <property type="entry name" value="Isoaspartyl peptidase/L-asparaginase"/>
    <property type="match status" value="1"/>
</dbReference>
<evidence type="ECO:0000256" key="3">
    <source>
        <dbReference type="ARBA" id="ARBA00022801"/>
    </source>
</evidence>
<dbReference type="SUPFAM" id="SSF56235">
    <property type="entry name" value="N-terminal nucleophile aminohydrolases (Ntn hydrolases)"/>
    <property type="match status" value="1"/>
</dbReference>
<protein>
    <submittedName>
        <fullName evidence="9">Peptidase T</fullName>
    </submittedName>
</protein>
<name>A0A0P6YBZ6_9CHLR</name>
<comment type="catalytic activity">
    <reaction evidence="5">
        <text>L-asparagine + H2O = L-aspartate + NH4(+)</text>
        <dbReference type="Rhea" id="RHEA:21016"/>
        <dbReference type="ChEBI" id="CHEBI:15377"/>
        <dbReference type="ChEBI" id="CHEBI:28938"/>
        <dbReference type="ChEBI" id="CHEBI:29991"/>
        <dbReference type="ChEBI" id="CHEBI:58048"/>
        <dbReference type="EC" id="3.5.1.1"/>
    </reaction>
</comment>
<keyword evidence="10" id="KW-1185">Reference proteome</keyword>
<evidence type="ECO:0000256" key="7">
    <source>
        <dbReference type="PIRSR" id="PIRSR600246-2"/>
    </source>
</evidence>
<evidence type="ECO:0000313" key="9">
    <source>
        <dbReference type="EMBL" id="KPL79481.1"/>
    </source>
</evidence>
<dbReference type="InterPro" id="IPR000246">
    <property type="entry name" value="Peptidase_T2"/>
</dbReference>
<evidence type="ECO:0000256" key="8">
    <source>
        <dbReference type="PIRSR" id="PIRSR600246-3"/>
    </source>
</evidence>
<reference evidence="9 10" key="1">
    <citation type="submission" date="2015-07" db="EMBL/GenBank/DDBJ databases">
        <title>Whole genome sequence of Herpetosiphon geysericola DSM 7119.</title>
        <authorList>
            <person name="Hemp J."/>
            <person name="Ward L.M."/>
            <person name="Pace L.A."/>
            <person name="Fischer W.W."/>
        </authorList>
    </citation>
    <scope>NUCLEOTIDE SEQUENCE [LARGE SCALE GENOMIC DNA]</scope>
    <source>
        <strain evidence="9 10">DSM 7119</strain>
    </source>
</reference>
<dbReference type="PANTHER" id="PTHR10188:SF6">
    <property type="entry name" value="N(4)-(BETA-N-ACETYLGLUCOSAMINYL)-L-ASPARAGINASE"/>
    <property type="match status" value="1"/>
</dbReference>
<dbReference type="CDD" id="cd04702">
    <property type="entry name" value="ASRGL1_like"/>
    <property type="match status" value="1"/>
</dbReference>
<evidence type="ECO:0000256" key="6">
    <source>
        <dbReference type="PIRSR" id="PIRSR600246-1"/>
    </source>
</evidence>
<keyword evidence="3" id="KW-0378">Hydrolase</keyword>
<sequence>MIALIVHGGAWNMPDDQIEAHKQGCLAALDAGWAVLAQGGKALDAVEAAIRVLEDDPTFDAGVGSFLNAIGEVELDAGIMDGASMRAGSVAAVQRVRHPISVARQVLESDYVLIVGNGAEQFAIEHGAELCDPAELVVERERQRWQEQQSNPNYKGRDAFHSAHDTVGAVALDSFGTIAAATSTGGIPNKLPGRVGDSPLVGSGLYADNETGGCSTTGWGESIMKVCLAKSVTDQLRTAAPHEAAKANIAFLERRVQGLAGCIVLNAQGEFGWAHNTPRMAFAYRRGDEPAVAAVHADEPFLHD</sequence>
<dbReference type="AlphaFoldDB" id="A0A0P6YBZ6"/>
<dbReference type="Pfam" id="PF01112">
    <property type="entry name" value="Asparaginase_2"/>
    <property type="match status" value="1"/>
</dbReference>
<comment type="caution">
    <text evidence="9">The sequence shown here is derived from an EMBL/GenBank/DDBJ whole genome shotgun (WGS) entry which is preliminary data.</text>
</comment>
<feature type="site" description="Cleavage; by autolysis" evidence="8">
    <location>
        <begin position="165"/>
        <end position="166"/>
    </location>
</feature>
<dbReference type="PATRIC" id="fig|70996.4.peg.1796"/>
<dbReference type="GO" id="GO:0006508">
    <property type="term" value="P:proteolysis"/>
    <property type="evidence" value="ECO:0007669"/>
    <property type="project" value="UniProtKB-KW"/>
</dbReference>
<feature type="active site" description="Nucleophile" evidence="6">
    <location>
        <position position="166"/>
    </location>
</feature>
<feature type="binding site" evidence="7">
    <location>
        <begin position="194"/>
        <end position="197"/>
    </location>
    <ligand>
        <name>substrate</name>
    </ligand>
</feature>
<dbReference type="EMBL" id="LGKP01000046">
    <property type="protein sequence ID" value="KPL79481.1"/>
    <property type="molecule type" value="Genomic_DNA"/>
</dbReference>
<evidence type="ECO:0000256" key="2">
    <source>
        <dbReference type="ARBA" id="ARBA00022670"/>
    </source>
</evidence>